<sequence length="74" mass="8550">MNKLDHFVDTLPGRTVVLKYVTTFANYHGFEFMVEIAEHDPVEREFAIKPVNNGPIVITDYREILLSQNEDVLV</sequence>
<dbReference type="Proteomes" id="UP000245380">
    <property type="component" value="Unassembled WGS sequence"/>
</dbReference>
<name>A0A2U3CVR7_SULT2</name>
<dbReference type="RefSeq" id="WP_146192841.1">
    <property type="nucleotide sequence ID" value="NZ_MPDK01000061.1"/>
</dbReference>
<gene>
    <name evidence="1" type="ORF">BM613_14005</name>
</gene>
<comment type="caution">
    <text evidence="1">The sequence shown here is derived from an EMBL/GenBank/DDBJ whole genome shotgun (WGS) entry which is preliminary data.</text>
</comment>
<dbReference type="AlphaFoldDB" id="A0A2U3CVR7"/>
<accession>A0A2U3CVR7</accession>
<reference evidence="1 2" key="1">
    <citation type="submission" date="2016-11" db="EMBL/GenBank/DDBJ databases">
        <title>Comparative genomics of Acidibacillus ferroxidans species.</title>
        <authorList>
            <person name="Oliveira G."/>
            <person name="Nunes G."/>
            <person name="Oliveira R."/>
            <person name="Araujo F."/>
            <person name="Salim A."/>
            <person name="Scholte L."/>
            <person name="Morais D."/>
            <person name="Nancucheo I."/>
            <person name="Johnson D.B."/>
            <person name="Grail B."/>
            <person name="Bittencourt J."/>
            <person name="Valadares R."/>
        </authorList>
    </citation>
    <scope>NUCLEOTIDE SEQUENCE [LARGE SCALE GENOMIC DNA]</scope>
    <source>
        <strain evidence="1 2">Y002</strain>
    </source>
</reference>
<feature type="non-terminal residue" evidence="1">
    <location>
        <position position="74"/>
    </location>
</feature>
<evidence type="ECO:0000313" key="1">
    <source>
        <dbReference type="EMBL" id="PWI53146.1"/>
    </source>
</evidence>
<dbReference type="EMBL" id="MPDK01000061">
    <property type="protein sequence ID" value="PWI53146.1"/>
    <property type="molecule type" value="Genomic_DNA"/>
</dbReference>
<keyword evidence="2" id="KW-1185">Reference proteome</keyword>
<organism evidence="1 2">
    <name type="scientific">Sulfoacidibacillus thermotolerans</name>
    <name type="common">Acidibacillus sulfuroxidans</name>
    <dbReference type="NCBI Taxonomy" id="1765684"/>
    <lineage>
        <taxon>Bacteria</taxon>
        <taxon>Bacillati</taxon>
        <taxon>Bacillota</taxon>
        <taxon>Bacilli</taxon>
        <taxon>Bacillales</taxon>
        <taxon>Alicyclobacillaceae</taxon>
        <taxon>Sulfoacidibacillus</taxon>
    </lineage>
</organism>
<proteinExistence type="predicted"/>
<protein>
    <submittedName>
        <fullName evidence="1">Uncharacterized protein</fullName>
    </submittedName>
</protein>
<evidence type="ECO:0000313" key="2">
    <source>
        <dbReference type="Proteomes" id="UP000245380"/>
    </source>
</evidence>